<evidence type="ECO:0000313" key="1">
    <source>
        <dbReference type="EMBL" id="CAH2235990.1"/>
    </source>
</evidence>
<dbReference type="Proteomes" id="UP000838756">
    <property type="component" value="Unassembled WGS sequence"/>
</dbReference>
<dbReference type="AlphaFoldDB" id="A0A8S4RG15"/>
<gene>
    <name evidence="1" type="primary">jg2064</name>
    <name evidence="1" type="ORF">PAEG_LOCUS13486</name>
</gene>
<evidence type="ECO:0000313" key="2">
    <source>
        <dbReference type="Proteomes" id="UP000838756"/>
    </source>
</evidence>
<accession>A0A8S4RG15</accession>
<dbReference type="EMBL" id="CAKXAJ010025170">
    <property type="protein sequence ID" value="CAH2235990.1"/>
    <property type="molecule type" value="Genomic_DNA"/>
</dbReference>
<reference evidence="1" key="1">
    <citation type="submission" date="2022-03" db="EMBL/GenBank/DDBJ databases">
        <authorList>
            <person name="Lindestad O."/>
        </authorList>
    </citation>
    <scope>NUCLEOTIDE SEQUENCE</scope>
</reference>
<protein>
    <submittedName>
        <fullName evidence="1">Jg2064 protein</fullName>
    </submittedName>
</protein>
<name>A0A8S4RG15_9NEOP</name>
<keyword evidence="2" id="KW-1185">Reference proteome</keyword>
<organism evidence="1 2">
    <name type="scientific">Pararge aegeria aegeria</name>
    <dbReference type="NCBI Taxonomy" id="348720"/>
    <lineage>
        <taxon>Eukaryota</taxon>
        <taxon>Metazoa</taxon>
        <taxon>Ecdysozoa</taxon>
        <taxon>Arthropoda</taxon>
        <taxon>Hexapoda</taxon>
        <taxon>Insecta</taxon>
        <taxon>Pterygota</taxon>
        <taxon>Neoptera</taxon>
        <taxon>Endopterygota</taxon>
        <taxon>Lepidoptera</taxon>
        <taxon>Glossata</taxon>
        <taxon>Ditrysia</taxon>
        <taxon>Papilionoidea</taxon>
        <taxon>Nymphalidae</taxon>
        <taxon>Satyrinae</taxon>
        <taxon>Satyrini</taxon>
        <taxon>Parargina</taxon>
        <taxon>Pararge</taxon>
    </lineage>
</organism>
<comment type="caution">
    <text evidence="1">The sequence shown here is derived from an EMBL/GenBank/DDBJ whole genome shotgun (WGS) entry which is preliminary data.</text>
</comment>
<sequence>MWMYTANLLFPKLYQLRMEEYERYRSGDSLVGKTSAFLTKVPSNESPAHTSKVLGMTCVLSSSSYCQPIDVHCCPVGLLKGVPQYTVLGRLPPTALSDSPDVICPARWEPTYAALTGE</sequence>
<proteinExistence type="predicted"/>